<dbReference type="AlphaFoldDB" id="A0A0K0ERB1"/>
<proteinExistence type="predicted"/>
<organism evidence="3">
    <name type="scientific">Strongyloides stercoralis</name>
    <name type="common">Threadworm</name>
    <dbReference type="NCBI Taxonomy" id="6248"/>
    <lineage>
        <taxon>Eukaryota</taxon>
        <taxon>Metazoa</taxon>
        <taxon>Ecdysozoa</taxon>
        <taxon>Nematoda</taxon>
        <taxon>Chromadorea</taxon>
        <taxon>Rhabditida</taxon>
        <taxon>Tylenchina</taxon>
        <taxon>Panagrolaimomorpha</taxon>
        <taxon>Strongyloidoidea</taxon>
        <taxon>Strongyloididae</taxon>
        <taxon>Strongyloides</taxon>
    </lineage>
</organism>
<sequence>MITKDILIFITYIIFFTKGSHILESSIEGYKIRSKFQSSKFYFQNDNFLILNASYKSNIALEFYPKKDGALPRNLRLIKNPNSKLNMDEFSLKSVEYFWYKKNLTIHIYNIEESVELITIADQNHKPFNIKIIITYIQEENEILLYTYDDNLVLLANELVKITCIRKINYNINETISWKYENNSNLYVTLRNDSEKNIYGFSRLNYLVSEKVVCGQYKCLMGNNHLISINITSHYPDKFCYNKNFQKFIKENFITSHNDGIFITFLCSYAIIVVISRNIFLQ</sequence>
<evidence type="ECO:0000313" key="4">
    <source>
        <dbReference type="WBParaSite" id="TCONS_00000709.p1"/>
    </source>
</evidence>
<name>A0A0K0ERB1_STRER</name>
<keyword evidence="1" id="KW-0812">Transmembrane</keyword>
<keyword evidence="2" id="KW-1185">Reference proteome</keyword>
<keyword evidence="1" id="KW-1133">Transmembrane helix</keyword>
<protein>
    <submittedName>
        <fullName evidence="3 4">Ig-like domain-containing protein</fullName>
    </submittedName>
</protein>
<accession>A0A0K0ERB1</accession>
<dbReference type="WBParaSite" id="TCONS_00000709.p1">
    <property type="protein sequence ID" value="TCONS_00000709.p1"/>
    <property type="gene ID" value="XLOC_000686"/>
</dbReference>
<dbReference type="Proteomes" id="UP000035681">
    <property type="component" value="Unplaced"/>
</dbReference>
<evidence type="ECO:0000256" key="1">
    <source>
        <dbReference type="SAM" id="Phobius"/>
    </source>
</evidence>
<reference evidence="3" key="1">
    <citation type="submission" date="2015-08" db="UniProtKB">
        <authorList>
            <consortium name="WormBaseParasite"/>
        </authorList>
    </citation>
    <scope>IDENTIFICATION</scope>
</reference>
<evidence type="ECO:0000313" key="2">
    <source>
        <dbReference type="Proteomes" id="UP000035681"/>
    </source>
</evidence>
<dbReference type="WBParaSite" id="SSTP_0001199400.1">
    <property type="protein sequence ID" value="SSTP_0001199400.1"/>
    <property type="gene ID" value="SSTP_0001199400"/>
</dbReference>
<keyword evidence="1" id="KW-0472">Membrane</keyword>
<feature type="transmembrane region" description="Helical" evidence="1">
    <location>
        <begin position="260"/>
        <end position="280"/>
    </location>
</feature>
<evidence type="ECO:0000313" key="3">
    <source>
        <dbReference type="WBParaSite" id="SSTP_0001199400.1"/>
    </source>
</evidence>